<evidence type="ECO:0000313" key="3">
    <source>
        <dbReference type="Proteomes" id="UP000045285"/>
    </source>
</evidence>
<dbReference type="AlphaFoldDB" id="A0A090E2P7"/>
<evidence type="ECO:0000313" key="2">
    <source>
        <dbReference type="EMBL" id="CDX21335.1"/>
    </source>
</evidence>
<keyword evidence="1" id="KW-0472">Membrane</keyword>
<keyword evidence="1" id="KW-0812">Transmembrane</keyword>
<keyword evidence="3" id="KW-1185">Reference proteome</keyword>
<keyword evidence="1" id="KW-1133">Transmembrane helix</keyword>
<protein>
    <submittedName>
        <fullName evidence="2">Uncharacterized protein</fullName>
    </submittedName>
</protein>
<reference evidence="3" key="1">
    <citation type="submission" date="2014-08" db="EMBL/GenBank/DDBJ databases">
        <authorList>
            <person name="Moulin L."/>
        </authorList>
    </citation>
    <scope>NUCLEOTIDE SEQUENCE [LARGE SCALE GENOMIC DNA]</scope>
</reference>
<gene>
    <name evidence="2" type="ORF">MPL3356_350063</name>
</gene>
<organism evidence="2 3">
    <name type="scientific">Mesorhizobium plurifarium</name>
    <dbReference type="NCBI Taxonomy" id="69974"/>
    <lineage>
        <taxon>Bacteria</taxon>
        <taxon>Pseudomonadati</taxon>
        <taxon>Pseudomonadota</taxon>
        <taxon>Alphaproteobacteria</taxon>
        <taxon>Hyphomicrobiales</taxon>
        <taxon>Phyllobacteriaceae</taxon>
        <taxon>Mesorhizobium</taxon>
    </lineage>
</organism>
<sequence>MNNPVGLGVVGAVVGAAIGYFTKPQPSLGMLATVDPDATYQSAIVTHIAIFAVVGLAVGAALGALTLLTARGK</sequence>
<evidence type="ECO:0000256" key="1">
    <source>
        <dbReference type="SAM" id="Phobius"/>
    </source>
</evidence>
<dbReference type="EMBL" id="CCMZ01000029">
    <property type="protein sequence ID" value="CDX21335.1"/>
    <property type="molecule type" value="Genomic_DNA"/>
</dbReference>
<name>A0A090E2P7_MESPL</name>
<accession>A0A090E2P7</accession>
<proteinExistence type="predicted"/>
<dbReference type="Proteomes" id="UP000045285">
    <property type="component" value="Unassembled WGS sequence"/>
</dbReference>
<feature type="transmembrane region" description="Helical" evidence="1">
    <location>
        <begin position="43"/>
        <end position="68"/>
    </location>
</feature>